<name>A0AAV3XPV8_9CYAN</name>
<comment type="caution">
    <text evidence="1">The sequence shown here is derived from an EMBL/GenBank/DDBJ whole genome shotgun (WGS) entry which is preliminary data.</text>
</comment>
<dbReference type="RefSeq" id="WP_226590269.1">
    <property type="nucleotide sequence ID" value="NZ_BLAY01000169.1"/>
</dbReference>
<evidence type="ECO:0000313" key="1">
    <source>
        <dbReference type="EMBL" id="GET42547.1"/>
    </source>
</evidence>
<protein>
    <recommendedName>
        <fullName evidence="3">Phosphodiester glycosidase domain-containing protein</fullName>
    </recommendedName>
</protein>
<reference evidence="1" key="1">
    <citation type="submission" date="2019-10" db="EMBL/GenBank/DDBJ databases">
        <title>Draft genome sequece of Microseira wollei NIES-4236.</title>
        <authorList>
            <person name="Yamaguchi H."/>
            <person name="Suzuki S."/>
            <person name="Kawachi M."/>
        </authorList>
    </citation>
    <scope>NUCLEOTIDE SEQUENCE</scope>
    <source>
        <strain evidence="1">NIES-4236</strain>
    </source>
</reference>
<organism evidence="1 2">
    <name type="scientific">Microseira wollei NIES-4236</name>
    <dbReference type="NCBI Taxonomy" id="2530354"/>
    <lineage>
        <taxon>Bacteria</taxon>
        <taxon>Bacillati</taxon>
        <taxon>Cyanobacteriota</taxon>
        <taxon>Cyanophyceae</taxon>
        <taxon>Oscillatoriophycideae</taxon>
        <taxon>Aerosakkonematales</taxon>
        <taxon>Aerosakkonemataceae</taxon>
        <taxon>Microseira</taxon>
    </lineage>
</organism>
<dbReference type="AlphaFoldDB" id="A0AAV3XPV8"/>
<evidence type="ECO:0000313" key="2">
    <source>
        <dbReference type="Proteomes" id="UP001050975"/>
    </source>
</evidence>
<sequence>MNAIKKILPILLLIFTAIFIVKFNRFVFGQSSGIDISFQPIEVRDGAGLYKKQLANGNAAYLQIIDVGKMQIDQIIGEVDKMGIGQGAYYQGENQYYSPFFKMRLFSEVAEEYKKLYDASVFSAINCSFFEQYQSSTQLSFPVKINGQVVTAGNSPYGPIKQPKNEFYQNVRLKALVWNEREVYITDYHPETGKPLSDSEVQNAVVTYLYSDHPAKVLANNPINRYHVIGTLNKDDTNGDESLAIITVNRSTLDEAANLLRDLGVKGDIITIDGGTSTYIFNFKLGNIMLPQSSGSVSAKLPHYLGFRNRNTKPDSPHILVSQPIGKVQVEANKPYLILWRDNLEGDVKIELYEGNKLIQTIRDRTASDGVYEWTPKNAIKTGDLIRISSVENPQVFGVLQL</sequence>
<proteinExistence type="predicted"/>
<keyword evidence="2" id="KW-1185">Reference proteome</keyword>
<gene>
    <name evidence="1" type="ORF">MiSe_73650</name>
</gene>
<dbReference type="Proteomes" id="UP001050975">
    <property type="component" value="Unassembled WGS sequence"/>
</dbReference>
<evidence type="ECO:0008006" key="3">
    <source>
        <dbReference type="Google" id="ProtNLM"/>
    </source>
</evidence>
<accession>A0AAV3XPV8</accession>
<dbReference type="EMBL" id="BLAY01000169">
    <property type="protein sequence ID" value="GET42547.1"/>
    <property type="molecule type" value="Genomic_DNA"/>
</dbReference>